<feature type="compositionally biased region" description="Polar residues" evidence="1">
    <location>
        <begin position="18"/>
        <end position="28"/>
    </location>
</feature>
<dbReference type="Proteomes" id="UP000824023">
    <property type="component" value="Unassembled WGS sequence"/>
</dbReference>
<name>A0A9D2CWI5_9BACE</name>
<gene>
    <name evidence="2" type="ORF">H9819_01160</name>
</gene>
<evidence type="ECO:0000313" key="2">
    <source>
        <dbReference type="EMBL" id="HIZ00848.1"/>
    </source>
</evidence>
<accession>A0A9D2CWI5</accession>
<evidence type="ECO:0000313" key="3">
    <source>
        <dbReference type="Proteomes" id="UP000824023"/>
    </source>
</evidence>
<reference evidence="2" key="2">
    <citation type="submission" date="2021-04" db="EMBL/GenBank/DDBJ databases">
        <authorList>
            <person name="Gilroy R."/>
        </authorList>
    </citation>
    <scope>NUCLEOTIDE SEQUENCE</scope>
    <source>
        <strain evidence="2">ChiHjej12B11-24981</strain>
    </source>
</reference>
<evidence type="ECO:0000256" key="1">
    <source>
        <dbReference type="SAM" id="MobiDB-lite"/>
    </source>
</evidence>
<sequence>MPNSPQKHTGGSMKKTLAPSTGNDTAIDSQRWRHRQAMMASSATVTAR</sequence>
<proteinExistence type="predicted"/>
<protein>
    <submittedName>
        <fullName evidence="2">Uncharacterized protein</fullName>
    </submittedName>
</protein>
<reference evidence="2" key="1">
    <citation type="journal article" date="2021" name="PeerJ">
        <title>Extensive microbial diversity within the chicken gut microbiome revealed by metagenomics and culture.</title>
        <authorList>
            <person name="Gilroy R."/>
            <person name="Ravi A."/>
            <person name="Getino M."/>
            <person name="Pursley I."/>
            <person name="Horton D.L."/>
            <person name="Alikhan N.F."/>
            <person name="Baker D."/>
            <person name="Gharbi K."/>
            <person name="Hall N."/>
            <person name="Watson M."/>
            <person name="Adriaenssens E.M."/>
            <person name="Foster-Nyarko E."/>
            <person name="Jarju S."/>
            <person name="Secka A."/>
            <person name="Antonio M."/>
            <person name="Oren A."/>
            <person name="Chaudhuri R.R."/>
            <person name="La Ragione R."/>
            <person name="Hildebrand F."/>
            <person name="Pallen M.J."/>
        </authorList>
    </citation>
    <scope>NUCLEOTIDE SEQUENCE</scope>
    <source>
        <strain evidence="2">ChiHjej12B11-24981</strain>
    </source>
</reference>
<organism evidence="2 3">
    <name type="scientific">Candidatus Bacteroides merdipullorum</name>
    <dbReference type="NCBI Taxonomy" id="2838474"/>
    <lineage>
        <taxon>Bacteria</taxon>
        <taxon>Pseudomonadati</taxon>
        <taxon>Bacteroidota</taxon>
        <taxon>Bacteroidia</taxon>
        <taxon>Bacteroidales</taxon>
        <taxon>Bacteroidaceae</taxon>
        <taxon>Bacteroides</taxon>
    </lineage>
</organism>
<dbReference type="AlphaFoldDB" id="A0A9D2CWI5"/>
<feature type="region of interest" description="Disordered" evidence="1">
    <location>
        <begin position="1"/>
        <end position="48"/>
    </location>
</feature>
<dbReference type="EMBL" id="DXCK01000019">
    <property type="protein sequence ID" value="HIZ00848.1"/>
    <property type="molecule type" value="Genomic_DNA"/>
</dbReference>
<comment type="caution">
    <text evidence="2">The sequence shown here is derived from an EMBL/GenBank/DDBJ whole genome shotgun (WGS) entry which is preliminary data.</text>
</comment>
<feature type="compositionally biased region" description="Polar residues" evidence="1">
    <location>
        <begin position="39"/>
        <end position="48"/>
    </location>
</feature>